<proteinExistence type="predicted"/>
<gene>
    <name evidence="2" type="ORF">GKC30_03295</name>
</gene>
<organism evidence="2 3">
    <name type="scientific">Pseudodesulfovibrio alkaliphilus</name>
    <dbReference type="NCBI Taxonomy" id="2661613"/>
    <lineage>
        <taxon>Bacteria</taxon>
        <taxon>Pseudomonadati</taxon>
        <taxon>Thermodesulfobacteriota</taxon>
        <taxon>Desulfovibrionia</taxon>
        <taxon>Desulfovibrionales</taxon>
        <taxon>Desulfovibrionaceae</taxon>
    </lineage>
</organism>
<dbReference type="Proteomes" id="UP000461162">
    <property type="component" value="Unassembled WGS sequence"/>
</dbReference>
<dbReference type="InterPro" id="IPR019613">
    <property type="entry name" value="DUF4198"/>
</dbReference>
<keyword evidence="1" id="KW-0732">Signal</keyword>
<name>A0A7K1KKR0_9BACT</name>
<feature type="signal peptide" evidence="1">
    <location>
        <begin position="1"/>
        <end position="24"/>
    </location>
</feature>
<evidence type="ECO:0000256" key="1">
    <source>
        <dbReference type="SAM" id="SignalP"/>
    </source>
</evidence>
<dbReference type="EMBL" id="WODC01000001">
    <property type="protein sequence ID" value="MUM76655.1"/>
    <property type="molecule type" value="Genomic_DNA"/>
</dbReference>
<dbReference type="RefSeq" id="WP_155932248.1">
    <property type="nucleotide sequence ID" value="NZ_WODC01000001.1"/>
</dbReference>
<sequence>MKKFRIAFGLMSLLILVAATAAQAHDMWLEKRGDRAWLLYGHPGSTDPYPLSRITALTGITANQWKVALEPVEHKGEAFAWLNDDFALLCVDFDNKYWYNTEEDGWRNFLDPREVRGTVIDEGRSWKLAKEIVSWQPFMAQPIGQRIEIVPLKDPTSLKQGDSLPVMVYYEGKPAPTTGAAVSITSDFAIEHPEMRTLTDQKPVNVKIGPAGRQLIIGKYEHRLDDTRRVWYAFSLSFTTK</sequence>
<evidence type="ECO:0000313" key="2">
    <source>
        <dbReference type="EMBL" id="MUM76655.1"/>
    </source>
</evidence>
<comment type="caution">
    <text evidence="2">The sequence shown here is derived from an EMBL/GenBank/DDBJ whole genome shotgun (WGS) entry which is preliminary data.</text>
</comment>
<accession>A0A7K1KKR0</accession>
<keyword evidence="3" id="KW-1185">Reference proteome</keyword>
<dbReference type="AlphaFoldDB" id="A0A7K1KKR0"/>
<protein>
    <submittedName>
        <fullName evidence="2">DUF4198 domain-containing protein</fullName>
    </submittedName>
</protein>
<evidence type="ECO:0000313" key="3">
    <source>
        <dbReference type="Proteomes" id="UP000461162"/>
    </source>
</evidence>
<dbReference type="Pfam" id="PF10670">
    <property type="entry name" value="DUF4198"/>
    <property type="match status" value="1"/>
</dbReference>
<reference evidence="2 3" key="1">
    <citation type="submission" date="2019-11" db="EMBL/GenBank/DDBJ databases">
        <title>Pseudodesulfovibrio alkaliphilus, sp. nov., an alkaliphilic sulfate-reducing bacteria from mud volcano of Taman peninsula, Russia.</title>
        <authorList>
            <person name="Frolova A."/>
            <person name="Merkel A.Y."/>
            <person name="Slobodkin A.I."/>
        </authorList>
    </citation>
    <scope>NUCLEOTIDE SEQUENCE [LARGE SCALE GENOMIC DNA]</scope>
    <source>
        <strain evidence="2 3">F-1</strain>
    </source>
</reference>
<feature type="chain" id="PRO_5029640814" evidence="1">
    <location>
        <begin position="25"/>
        <end position="241"/>
    </location>
</feature>